<name>A0ABT0TWF9_9HELI</name>
<keyword evidence="6 11" id="KW-0862">Zinc</keyword>
<comment type="catalytic activity">
    <reaction evidence="10 11">
        <text>7-carboxy-7-carbaguanine + NH4(+) + 2 ATP = 7-cyano-7-carbaguanine + 2 AMP + 2 diphosphate + 2 H(+)</text>
        <dbReference type="Rhea" id="RHEA:27982"/>
        <dbReference type="ChEBI" id="CHEBI:15378"/>
        <dbReference type="ChEBI" id="CHEBI:28938"/>
        <dbReference type="ChEBI" id="CHEBI:30616"/>
        <dbReference type="ChEBI" id="CHEBI:33019"/>
        <dbReference type="ChEBI" id="CHEBI:45075"/>
        <dbReference type="ChEBI" id="CHEBI:61036"/>
        <dbReference type="ChEBI" id="CHEBI:456215"/>
        <dbReference type="EC" id="6.3.4.20"/>
    </reaction>
</comment>
<dbReference type="RefSeq" id="WP_250604419.1">
    <property type="nucleotide sequence ID" value="NZ_JAMOKX010000004.1"/>
</dbReference>
<keyword evidence="2 11" id="KW-0436">Ligase</keyword>
<keyword evidence="5 11" id="KW-0671">Queuosine biosynthesis</keyword>
<proteinExistence type="inferred from homology"/>
<feature type="binding site" evidence="11">
    <location>
        <begin position="8"/>
        <end position="18"/>
    </location>
    <ligand>
        <name>ATP</name>
        <dbReference type="ChEBI" id="CHEBI:30616"/>
    </ligand>
</feature>
<evidence type="ECO:0000256" key="9">
    <source>
        <dbReference type="ARBA" id="ARBA00039149"/>
    </source>
</evidence>
<comment type="pathway">
    <text evidence="1 11">Purine metabolism; 7-cyano-7-deazaguanine biosynthesis.</text>
</comment>
<dbReference type="PANTHER" id="PTHR42914:SF1">
    <property type="entry name" value="7-CYANO-7-DEAZAGUANINE SYNTHASE"/>
    <property type="match status" value="1"/>
</dbReference>
<keyword evidence="7 11" id="KW-0067">ATP-binding</keyword>
<evidence type="ECO:0000256" key="7">
    <source>
        <dbReference type="ARBA" id="ARBA00022840"/>
    </source>
</evidence>
<protein>
    <recommendedName>
        <fullName evidence="9 11">7-cyano-7-deazaguanine synthase</fullName>
        <ecNumber evidence="9 11">6.3.4.20</ecNumber>
    </recommendedName>
    <alternativeName>
        <fullName evidence="11">7-cyano-7-carbaguanine synthase</fullName>
    </alternativeName>
    <alternativeName>
        <fullName evidence="11">PreQ(0) synthase</fullName>
    </alternativeName>
    <alternativeName>
        <fullName evidence="11">Queuosine biosynthesis protein QueC</fullName>
    </alternativeName>
</protein>
<dbReference type="Proteomes" id="UP001057522">
    <property type="component" value="Unassembled WGS sequence"/>
</dbReference>
<evidence type="ECO:0000256" key="1">
    <source>
        <dbReference type="ARBA" id="ARBA00005061"/>
    </source>
</evidence>
<dbReference type="EMBL" id="JAMOKX010000004">
    <property type="protein sequence ID" value="MCL9819657.1"/>
    <property type="molecule type" value="Genomic_DNA"/>
</dbReference>
<evidence type="ECO:0000256" key="3">
    <source>
        <dbReference type="ARBA" id="ARBA00022723"/>
    </source>
</evidence>
<evidence type="ECO:0000256" key="6">
    <source>
        <dbReference type="ARBA" id="ARBA00022833"/>
    </source>
</evidence>
<keyword evidence="13" id="KW-1185">Reference proteome</keyword>
<keyword evidence="4 11" id="KW-0547">Nucleotide-binding</keyword>
<keyword evidence="3 11" id="KW-0479">Metal-binding</keyword>
<dbReference type="HAMAP" id="MF_01633">
    <property type="entry name" value="QueC"/>
    <property type="match status" value="1"/>
</dbReference>
<dbReference type="PANTHER" id="PTHR42914">
    <property type="entry name" value="7-CYANO-7-DEAZAGUANINE SYNTHASE"/>
    <property type="match status" value="1"/>
</dbReference>
<dbReference type="PIRSF" id="PIRSF006293">
    <property type="entry name" value="ExsB"/>
    <property type="match status" value="1"/>
</dbReference>
<evidence type="ECO:0000256" key="4">
    <source>
        <dbReference type="ARBA" id="ARBA00022741"/>
    </source>
</evidence>
<evidence type="ECO:0000256" key="10">
    <source>
        <dbReference type="ARBA" id="ARBA00047890"/>
    </source>
</evidence>
<feature type="binding site" evidence="11">
    <location>
        <position position="198"/>
    </location>
    <ligand>
        <name>Zn(2+)</name>
        <dbReference type="ChEBI" id="CHEBI:29105"/>
    </ligand>
</feature>
<dbReference type="NCBIfam" id="TIGR00364">
    <property type="entry name" value="7-cyano-7-deazaguanine synthase QueC"/>
    <property type="match status" value="1"/>
</dbReference>
<comment type="cofactor">
    <cofactor evidence="11">
        <name>Zn(2+)</name>
        <dbReference type="ChEBI" id="CHEBI:29105"/>
    </cofactor>
    <text evidence="11">Binds 1 zinc ion per subunit.</text>
</comment>
<comment type="function">
    <text evidence="11">Catalyzes the ATP-dependent conversion of 7-carboxy-7-deazaguanine (CDG) to 7-cyano-7-deazaguanine (preQ(0)).</text>
</comment>
<evidence type="ECO:0000256" key="11">
    <source>
        <dbReference type="HAMAP-Rule" id="MF_01633"/>
    </source>
</evidence>
<accession>A0ABT0TWF9</accession>
<feature type="binding site" evidence="11">
    <location>
        <position position="190"/>
    </location>
    <ligand>
        <name>Zn(2+)</name>
        <dbReference type="ChEBI" id="CHEBI:29105"/>
    </ligand>
</feature>
<evidence type="ECO:0000313" key="13">
    <source>
        <dbReference type="Proteomes" id="UP001057522"/>
    </source>
</evidence>
<dbReference type="Pfam" id="PF06508">
    <property type="entry name" value="QueC"/>
    <property type="match status" value="1"/>
</dbReference>
<dbReference type="CDD" id="cd01995">
    <property type="entry name" value="QueC-like"/>
    <property type="match status" value="1"/>
</dbReference>
<dbReference type="InterPro" id="IPR014729">
    <property type="entry name" value="Rossmann-like_a/b/a_fold"/>
</dbReference>
<evidence type="ECO:0000256" key="5">
    <source>
        <dbReference type="ARBA" id="ARBA00022785"/>
    </source>
</evidence>
<evidence type="ECO:0000256" key="8">
    <source>
        <dbReference type="ARBA" id="ARBA00037993"/>
    </source>
</evidence>
<evidence type="ECO:0000256" key="2">
    <source>
        <dbReference type="ARBA" id="ARBA00022598"/>
    </source>
</evidence>
<dbReference type="EC" id="6.3.4.20" evidence="9 11"/>
<reference evidence="12" key="1">
    <citation type="submission" date="2022-06" db="EMBL/GenBank/DDBJ databases">
        <title>Helicobacter colisuis sp. nov.</title>
        <authorList>
            <person name="Papic B."/>
            <person name="Gruntar I."/>
        </authorList>
    </citation>
    <scope>NUCLEOTIDE SEQUENCE</scope>
    <source>
        <strain evidence="12">11154-15</strain>
    </source>
</reference>
<dbReference type="InterPro" id="IPR018317">
    <property type="entry name" value="QueC"/>
</dbReference>
<dbReference type="Gene3D" id="3.40.50.620">
    <property type="entry name" value="HUPs"/>
    <property type="match status" value="1"/>
</dbReference>
<evidence type="ECO:0000313" key="12">
    <source>
        <dbReference type="EMBL" id="MCL9819657.1"/>
    </source>
</evidence>
<dbReference type="GO" id="GO:0016874">
    <property type="term" value="F:ligase activity"/>
    <property type="evidence" value="ECO:0007669"/>
    <property type="project" value="UniProtKB-KW"/>
</dbReference>
<feature type="binding site" evidence="11">
    <location>
        <position position="204"/>
    </location>
    <ligand>
        <name>Zn(2+)</name>
        <dbReference type="ChEBI" id="CHEBI:29105"/>
    </ligand>
</feature>
<gene>
    <name evidence="11 12" type="primary">queC</name>
    <name evidence="12" type="ORF">NCR95_05685</name>
</gene>
<dbReference type="SUPFAM" id="SSF52402">
    <property type="entry name" value="Adenine nucleotide alpha hydrolases-like"/>
    <property type="match status" value="1"/>
</dbReference>
<sequence length="224" mass="25053">MDKAIVLASGGLDSCVSIACAINDGYEVCLLHINYGQRTQKREYQAFNDIANYYGIQNKLIIDIDYLRQIGGSSLVDFSIPIEEETIPSSTGQIPLTYVPFRNANMISIAVSWAEVIGAKKIYVGAVEEDSSGYPDCREIFYEKFNELLKVALLPQNNIEIVTPLIHLNKAEIVYQGILLKAPLHLTWSCYQSEDEACGVCESCKLRLRGFELAGERDPIAYRQ</sequence>
<comment type="similarity">
    <text evidence="8 11">Belongs to the QueC family.</text>
</comment>
<comment type="caution">
    <text evidence="12">The sequence shown here is derived from an EMBL/GenBank/DDBJ whole genome shotgun (WGS) entry which is preliminary data.</text>
</comment>
<organism evidence="12 13">
    <name type="scientific">Helicobacter colisuis</name>
    <dbReference type="NCBI Taxonomy" id="2949739"/>
    <lineage>
        <taxon>Bacteria</taxon>
        <taxon>Pseudomonadati</taxon>
        <taxon>Campylobacterota</taxon>
        <taxon>Epsilonproteobacteria</taxon>
        <taxon>Campylobacterales</taxon>
        <taxon>Helicobacteraceae</taxon>
        <taxon>Helicobacter</taxon>
    </lineage>
</organism>
<feature type="binding site" evidence="11">
    <location>
        <position position="201"/>
    </location>
    <ligand>
        <name>Zn(2+)</name>
        <dbReference type="ChEBI" id="CHEBI:29105"/>
    </ligand>
</feature>